<protein>
    <recommendedName>
        <fullName evidence="5">CENP-V/GFA domain-containing protein</fullName>
    </recommendedName>
</protein>
<dbReference type="AlphaFoldDB" id="A0A2T0RTN6"/>
<sequence length="138" mass="15126">MKGRCMCGAVQVEATPETQELHACHCEMCRRWTGSAFVEIDVADGDLSWSGPVKTFTSSDWAERAFCAECGSTLWYRMTSPEHRGYSVSAGLFENAGGLSLSREIFIDCKPEGFAFAGERERLTEAEVLAAYAPEVAP</sequence>
<evidence type="ECO:0000259" key="5">
    <source>
        <dbReference type="PROSITE" id="PS51891"/>
    </source>
</evidence>
<evidence type="ECO:0000313" key="6">
    <source>
        <dbReference type="EMBL" id="PRY24512.1"/>
    </source>
</evidence>
<keyword evidence="3" id="KW-0862">Zinc</keyword>
<proteinExistence type="inferred from homology"/>
<comment type="caution">
    <text evidence="6">The sequence shown here is derived from an EMBL/GenBank/DDBJ whole genome shotgun (WGS) entry which is preliminary data.</text>
</comment>
<dbReference type="GO" id="GO:0046872">
    <property type="term" value="F:metal ion binding"/>
    <property type="evidence" value="ECO:0007669"/>
    <property type="project" value="UniProtKB-KW"/>
</dbReference>
<dbReference type="EMBL" id="PVTD01000003">
    <property type="protein sequence ID" value="PRY24512.1"/>
    <property type="molecule type" value="Genomic_DNA"/>
</dbReference>
<feature type="domain" description="CENP-V/GFA" evidence="5">
    <location>
        <begin position="1"/>
        <end position="115"/>
    </location>
</feature>
<organism evidence="6 7">
    <name type="scientific">Aliiruegeria haliotis</name>
    <dbReference type="NCBI Taxonomy" id="1280846"/>
    <lineage>
        <taxon>Bacteria</taxon>
        <taxon>Pseudomonadati</taxon>
        <taxon>Pseudomonadota</taxon>
        <taxon>Alphaproteobacteria</taxon>
        <taxon>Rhodobacterales</taxon>
        <taxon>Roseobacteraceae</taxon>
        <taxon>Aliiruegeria</taxon>
    </lineage>
</organism>
<dbReference type="RefSeq" id="WP_245924968.1">
    <property type="nucleotide sequence ID" value="NZ_PVTD01000003.1"/>
</dbReference>
<dbReference type="PROSITE" id="PS51891">
    <property type="entry name" value="CENP_V_GFA"/>
    <property type="match status" value="1"/>
</dbReference>
<evidence type="ECO:0000256" key="4">
    <source>
        <dbReference type="ARBA" id="ARBA00023239"/>
    </source>
</evidence>
<dbReference type="Gene3D" id="3.90.1590.10">
    <property type="entry name" value="glutathione-dependent formaldehyde- activating enzyme (gfa)"/>
    <property type="match status" value="1"/>
</dbReference>
<evidence type="ECO:0000313" key="7">
    <source>
        <dbReference type="Proteomes" id="UP000239480"/>
    </source>
</evidence>
<keyword evidence="7" id="KW-1185">Reference proteome</keyword>
<dbReference type="SUPFAM" id="SSF51316">
    <property type="entry name" value="Mss4-like"/>
    <property type="match status" value="1"/>
</dbReference>
<gene>
    <name evidence="6" type="ORF">CLV78_103379</name>
</gene>
<dbReference type="Proteomes" id="UP000239480">
    <property type="component" value="Unassembled WGS sequence"/>
</dbReference>
<dbReference type="InterPro" id="IPR011057">
    <property type="entry name" value="Mss4-like_sf"/>
</dbReference>
<evidence type="ECO:0000256" key="1">
    <source>
        <dbReference type="ARBA" id="ARBA00005495"/>
    </source>
</evidence>
<keyword evidence="4" id="KW-0456">Lyase</keyword>
<keyword evidence="2" id="KW-0479">Metal-binding</keyword>
<evidence type="ECO:0000256" key="3">
    <source>
        <dbReference type="ARBA" id="ARBA00022833"/>
    </source>
</evidence>
<dbReference type="InterPro" id="IPR006913">
    <property type="entry name" value="CENP-V/GFA"/>
</dbReference>
<name>A0A2T0RTN6_9RHOB</name>
<accession>A0A2T0RTN6</accession>
<dbReference type="PANTHER" id="PTHR33337">
    <property type="entry name" value="GFA DOMAIN-CONTAINING PROTEIN"/>
    <property type="match status" value="1"/>
</dbReference>
<comment type="similarity">
    <text evidence="1">Belongs to the Gfa family.</text>
</comment>
<evidence type="ECO:0000256" key="2">
    <source>
        <dbReference type="ARBA" id="ARBA00022723"/>
    </source>
</evidence>
<dbReference type="Pfam" id="PF04828">
    <property type="entry name" value="GFA"/>
    <property type="match status" value="1"/>
</dbReference>
<reference evidence="6 7" key="1">
    <citation type="submission" date="2018-03" db="EMBL/GenBank/DDBJ databases">
        <title>Genomic Encyclopedia of Archaeal and Bacterial Type Strains, Phase II (KMG-II): from individual species to whole genera.</title>
        <authorList>
            <person name="Goeker M."/>
        </authorList>
    </citation>
    <scope>NUCLEOTIDE SEQUENCE [LARGE SCALE GENOMIC DNA]</scope>
    <source>
        <strain evidence="6 7">DSM 29328</strain>
    </source>
</reference>
<dbReference type="PANTHER" id="PTHR33337:SF40">
    <property type="entry name" value="CENP-V_GFA DOMAIN-CONTAINING PROTEIN-RELATED"/>
    <property type="match status" value="1"/>
</dbReference>
<dbReference type="GO" id="GO:0016846">
    <property type="term" value="F:carbon-sulfur lyase activity"/>
    <property type="evidence" value="ECO:0007669"/>
    <property type="project" value="InterPro"/>
</dbReference>